<proteinExistence type="predicted"/>
<feature type="non-terminal residue" evidence="1">
    <location>
        <position position="1"/>
    </location>
</feature>
<gene>
    <name evidence="1" type="ORF">METZ01_LOCUS380648</name>
</gene>
<name>A0A382U0E0_9ZZZZ</name>
<dbReference type="EMBL" id="UINC01140569">
    <property type="protein sequence ID" value="SVD27794.1"/>
    <property type="molecule type" value="Genomic_DNA"/>
</dbReference>
<protein>
    <submittedName>
        <fullName evidence="1">Uncharacterized protein</fullName>
    </submittedName>
</protein>
<evidence type="ECO:0000313" key="1">
    <source>
        <dbReference type="EMBL" id="SVD27794.1"/>
    </source>
</evidence>
<reference evidence="1" key="1">
    <citation type="submission" date="2018-05" db="EMBL/GenBank/DDBJ databases">
        <authorList>
            <person name="Lanie J.A."/>
            <person name="Ng W.-L."/>
            <person name="Kazmierczak K.M."/>
            <person name="Andrzejewski T.M."/>
            <person name="Davidsen T.M."/>
            <person name="Wayne K.J."/>
            <person name="Tettelin H."/>
            <person name="Glass J.I."/>
            <person name="Rusch D."/>
            <person name="Podicherti R."/>
            <person name="Tsui H.-C.T."/>
            <person name="Winkler M.E."/>
        </authorList>
    </citation>
    <scope>NUCLEOTIDE SEQUENCE</scope>
</reference>
<organism evidence="1">
    <name type="scientific">marine metagenome</name>
    <dbReference type="NCBI Taxonomy" id="408172"/>
    <lineage>
        <taxon>unclassified sequences</taxon>
        <taxon>metagenomes</taxon>
        <taxon>ecological metagenomes</taxon>
    </lineage>
</organism>
<accession>A0A382U0E0</accession>
<dbReference type="AlphaFoldDB" id="A0A382U0E0"/>
<feature type="non-terminal residue" evidence="1">
    <location>
        <position position="23"/>
    </location>
</feature>
<sequence length="23" mass="2659">KARLIGLSHIKEKDPSLIMQLMH</sequence>